<dbReference type="Pfam" id="PF07324">
    <property type="entry name" value="DGCR6"/>
    <property type="match status" value="1"/>
</dbReference>
<proteinExistence type="evidence at transcript level"/>
<dbReference type="AlphaFoldDB" id="A0A4Y7M035"/>
<dbReference type="PANTHER" id="PTHR13054">
    <property type="entry name" value="DIGEORGE SYNDROME CRITICAL REGION 6 DGCR6 FAMILY MEMBER"/>
    <property type="match status" value="1"/>
</dbReference>
<feature type="compositionally biased region" description="Basic and acidic residues" evidence="3">
    <location>
        <begin position="367"/>
        <end position="385"/>
    </location>
</feature>
<dbReference type="PANTHER" id="PTHR13054:SF2">
    <property type="entry name" value="PROTEIN DGCR6"/>
    <property type="match status" value="1"/>
</dbReference>
<gene>
    <name evidence="4" type="primary">EOG090X0GJG</name>
</gene>
<evidence type="ECO:0000256" key="3">
    <source>
        <dbReference type="SAM" id="MobiDB-lite"/>
    </source>
</evidence>
<feature type="coiled-coil region" evidence="2">
    <location>
        <begin position="207"/>
        <end position="310"/>
    </location>
</feature>
<comment type="similarity">
    <text evidence="1">Belongs to the gonadal family.</text>
</comment>
<dbReference type="InterPro" id="IPR010849">
    <property type="entry name" value="Gonadal"/>
</dbReference>
<feature type="region of interest" description="Disordered" evidence="3">
    <location>
        <begin position="366"/>
        <end position="388"/>
    </location>
</feature>
<evidence type="ECO:0000256" key="2">
    <source>
        <dbReference type="SAM" id="Coils"/>
    </source>
</evidence>
<keyword evidence="2" id="KW-0175">Coiled coil</keyword>
<evidence type="ECO:0000313" key="4">
    <source>
        <dbReference type="EMBL" id="SVE73894.1"/>
    </source>
</evidence>
<protein>
    <submittedName>
        <fullName evidence="4">EOG090X0GJG</fullName>
    </submittedName>
</protein>
<accession>A0A4Y7M035</accession>
<sequence length="456" mass="52596">MNDESIYMTPIPTFSQSSRETEFQSQVEYSSDRNEDNNRNHLESGSFYLQLTFNGNRRLNGPSSIQLSSQSLENEARRYEEQLTSSQDTLSRLEAEVAQLERANKELSSESEIGDLMALEQVIHRLEEELAQCRTSAISSSEELVLKTAGAKAIRTKRFETEHALRELQLSICRRKLEYATAQALSEEDDVMGDSTDEESFISVLNLPEEEERITMLQNELDELTELNNHALSEAKEAELRDANRQNELARAQVDMEQRISMSRSECEARRQNLEEKRQQLEINRSYLNAEELQRKLYFLLEQLQEMARKLPLQYQQRMPYELLSGLANCLLNETIFRIVEGLTEIQQVTEKQLLQQRLKLLHRHRAEKEAVTKKTPESTTEAEKNQVANHSVELKQADMNLILQLDQVVADQQGTLEKAGVPGFYLTSNPQEIQVQMYLLEFILKLGKESENNIS</sequence>
<name>A0A4Y7M035_9CRUS</name>
<reference evidence="4" key="1">
    <citation type="submission" date="2018-08" db="EMBL/GenBank/DDBJ databases">
        <authorList>
            <person name="Cornetti L."/>
        </authorList>
    </citation>
    <scope>NUCLEOTIDE SEQUENCE</scope>
    <source>
        <strain evidence="4">IL-KID-3b-11</strain>
    </source>
</reference>
<dbReference type="EMBL" id="LR004275">
    <property type="protein sequence ID" value="SVE73894.1"/>
    <property type="molecule type" value="mRNA"/>
</dbReference>
<organism evidence="4">
    <name type="scientific">Daphnia atkinsoni</name>
    <dbReference type="NCBI Taxonomy" id="342845"/>
    <lineage>
        <taxon>Eukaryota</taxon>
        <taxon>Metazoa</taxon>
        <taxon>Ecdysozoa</taxon>
        <taxon>Arthropoda</taxon>
        <taxon>Crustacea</taxon>
        <taxon>Branchiopoda</taxon>
        <taxon>Diplostraca</taxon>
        <taxon>Cladocera</taxon>
        <taxon>Anomopoda</taxon>
        <taxon>Daphniidae</taxon>
        <taxon>Daphnia</taxon>
        <taxon>Daphnia atkinsoni group</taxon>
    </lineage>
</organism>
<evidence type="ECO:0000256" key="1">
    <source>
        <dbReference type="ARBA" id="ARBA00005939"/>
    </source>
</evidence>
<feature type="coiled-coil region" evidence="2">
    <location>
        <begin position="69"/>
        <end position="136"/>
    </location>
</feature>